<evidence type="ECO:0000313" key="9">
    <source>
        <dbReference type="EMBL" id="CAF3654139.1"/>
    </source>
</evidence>
<proteinExistence type="inferred from homology"/>
<evidence type="ECO:0000259" key="6">
    <source>
        <dbReference type="PROSITE" id="PS50192"/>
    </source>
</evidence>
<dbReference type="InterPro" id="IPR000727">
    <property type="entry name" value="T_SNARE_dom"/>
</dbReference>
<dbReference type="InterPro" id="IPR032675">
    <property type="entry name" value="LRR_dom_sf"/>
</dbReference>
<protein>
    <recommendedName>
        <fullName evidence="6">t-SNARE coiled-coil homology domain-containing protein</fullName>
    </recommendedName>
</protein>
<dbReference type="PROSITE" id="PS50192">
    <property type="entry name" value="T_SNARE"/>
    <property type="match status" value="1"/>
</dbReference>
<dbReference type="Gene3D" id="3.80.10.10">
    <property type="entry name" value="Ribonuclease Inhibitor"/>
    <property type="match status" value="1"/>
</dbReference>
<keyword evidence="11" id="KW-1185">Reference proteome</keyword>
<evidence type="ECO:0000313" key="10">
    <source>
        <dbReference type="EMBL" id="CAF3943447.1"/>
    </source>
</evidence>
<dbReference type="FunFam" id="3.80.10.10:FF:000131">
    <property type="entry name" value="acidic leucine-rich nuclear phosphoprotein 32-related protein-like"/>
    <property type="match status" value="1"/>
</dbReference>
<feature type="compositionally biased region" description="Low complexity" evidence="4">
    <location>
        <begin position="253"/>
        <end position="269"/>
    </location>
</feature>
<dbReference type="Proteomes" id="UP000682733">
    <property type="component" value="Unassembled WGS sequence"/>
</dbReference>
<feature type="transmembrane region" description="Helical" evidence="5">
    <location>
        <begin position="665"/>
        <end position="683"/>
    </location>
</feature>
<evidence type="ECO:0000313" key="11">
    <source>
        <dbReference type="Proteomes" id="UP000663829"/>
    </source>
</evidence>
<feature type="domain" description="T-SNARE coiled-coil homology" evidence="6">
    <location>
        <begin position="593"/>
        <end position="655"/>
    </location>
</feature>
<dbReference type="Proteomes" id="UP000663829">
    <property type="component" value="Unassembled WGS sequence"/>
</dbReference>
<dbReference type="EMBL" id="CAJOBC010001086">
    <property type="protein sequence ID" value="CAF3654139.1"/>
    <property type="molecule type" value="Genomic_DNA"/>
</dbReference>
<sequence>MSNSQGKVGEENQNNPMMQRISLEIRGRDPSEIKELVLDNCGRSTTLQGLTDEFSNLKVLSVINVGLTSLKNFPKLPKLKKLYLSDNRLTNGLENLESCSNLSLLVLAGNKFKSVDDLKPLTKLPKLLIVDLMNCEVTQSDGYPDKIFELLPQLKYLDNVDKNGIEAEDDEELLEDEDEGNEEGTHEEGDDEDDEKTGLKALYDQTFEDDDEEESDFNEDQVDSDDEDDDDDLDDDLDESANSDLPHSANPIEESFSTTTTTATITETSPVKGEKRKRSSANDETNTEDETIECKRFLDNNILIFNPMTDVTKLFRTLIKAKRATADIPTDQSSTTNSLQDELGLKRRHLPPRSVHDNNNSNNNDDNSDKTSFTNRAKIILNSIVTLKQFLIDNRSMYLCPKYLRTITSKTSASITDHLRFEQTSEKQIKQYRLSIDQLKVFIGHICYSGQRRLHYESICSYLANELIECTKIYTEEKSLRYKRELERKRIARLDYVDKDKYGLRQNIEPSQKNDTLPTSLQKNTATAKNTPSESATKLDNKSPSYIHVTRNFDNDSDNANTSKNTEEENDRFLSKIDREEQKQLQVENERLYRDVAQRSEEIQQIAEQACDIADMQKRLFDNILAQSDLIDQVDTTAIQTNDDMAAAIKHIRDAVKNSAQMRRWIIFFLLVMIFSLLFLDWYNE</sequence>
<dbReference type="GO" id="GO:0005634">
    <property type="term" value="C:nucleus"/>
    <property type="evidence" value="ECO:0007669"/>
    <property type="project" value="TreeGrafter"/>
</dbReference>
<dbReference type="PANTHER" id="PTHR11375">
    <property type="entry name" value="ACIDIC LEUCINE-RICH NUCLEAR PHOSPHOPROTEIN 32"/>
    <property type="match status" value="1"/>
</dbReference>
<evidence type="ECO:0000256" key="5">
    <source>
        <dbReference type="SAM" id="Phobius"/>
    </source>
</evidence>
<feature type="compositionally biased region" description="Acidic residues" evidence="4">
    <location>
        <begin position="166"/>
        <end position="182"/>
    </location>
</feature>
<feature type="compositionally biased region" description="Polar residues" evidence="4">
    <location>
        <begin position="508"/>
        <end position="544"/>
    </location>
</feature>
<dbReference type="Pfam" id="PF10496">
    <property type="entry name" value="Syntaxin-18_N"/>
    <property type="match status" value="1"/>
</dbReference>
<evidence type="ECO:0000313" key="8">
    <source>
        <dbReference type="EMBL" id="CAF1143941.1"/>
    </source>
</evidence>
<dbReference type="Proteomes" id="UP000681722">
    <property type="component" value="Unassembled WGS sequence"/>
</dbReference>
<dbReference type="PROSITE" id="PS51450">
    <property type="entry name" value="LRR"/>
    <property type="match status" value="2"/>
</dbReference>
<evidence type="ECO:0000256" key="1">
    <source>
        <dbReference type="ARBA" id="ARBA00022614"/>
    </source>
</evidence>
<dbReference type="InterPro" id="IPR019529">
    <property type="entry name" value="Syntaxin-18_N"/>
</dbReference>
<keyword evidence="1" id="KW-0433">Leucine-rich repeat</keyword>
<dbReference type="OrthoDB" id="342981at2759"/>
<keyword evidence="5" id="KW-1133">Transmembrane helix</keyword>
<evidence type="ECO:0000256" key="3">
    <source>
        <dbReference type="ARBA" id="ARBA00025777"/>
    </source>
</evidence>
<evidence type="ECO:0000256" key="4">
    <source>
        <dbReference type="SAM" id="MobiDB-lite"/>
    </source>
</evidence>
<dbReference type="PANTHER" id="PTHR11375:SF0">
    <property type="entry name" value="ACIDIC LEUCINE-RICH NUCLEAR PHOSPHOPROTEIN 32 FAMILY MEMBER A"/>
    <property type="match status" value="1"/>
</dbReference>
<dbReference type="Pfam" id="PF14580">
    <property type="entry name" value="LRR_9"/>
    <property type="match status" value="1"/>
</dbReference>
<dbReference type="InterPro" id="IPR045081">
    <property type="entry name" value="AN32"/>
</dbReference>
<accession>A0A813XLF7</accession>
<dbReference type="EMBL" id="CAJNOQ010001086">
    <property type="protein sequence ID" value="CAF0866658.1"/>
    <property type="molecule type" value="Genomic_DNA"/>
</dbReference>
<dbReference type="EMBL" id="CAJOBA010027952">
    <property type="protein sequence ID" value="CAF3943447.1"/>
    <property type="molecule type" value="Genomic_DNA"/>
</dbReference>
<feature type="compositionally biased region" description="Polar residues" evidence="4">
    <location>
        <begin position="330"/>
        <end position="340"/>
    </location>
</feature>
<feature type="region of interest" description="Disordered" evidence="4">
    <location>
        <begin position="327"/>
        <end position="371"/>
    </location>
</feature>
<dbReference type="AlphaFoldDB" id="A0A813XLF7"/>
<keyword evidence="5" id="KW-0812">Transmembrane</keyword>
<name>A0A813XLF7_9BILA</name>
<evidence type="ECO:0000313" key="7">
    <source>
        <dbReference type="EMBL" id="CAF0866658.1"/>
    </source>
</evidence>
<gene>
    <name evidence="7" type="ORF">GPM918_LOCUS6875</name>
    <name evidence="8" type="ORF">OVA965_LOCUS21265</name>
    <name evidence="9" type="ORF">SRO942_LOCUS6875</name>
    <name evidence="10" type="ORF">TMI583_LOCUS21876</name>
</gene>
<dbReference type="InterPro" id="IPR001611">
    <property type="entry name" value="Leu-rich_rpt"/>
</dbReference>
<feature type="region of interest" description="Disordered" evidence="4">
    <location>
        <begin position="505"/>
        <end position="572"/>
    </location>
</feature>
<dbReference type="Gene3D" id="1.20.5.110">
    <property type="match status" value="1"/>
</dbReference>
<keyword evidence="5" id="KW-0472">Membrane</keyword>
<feature type="region of interest" description="Disordered" evidence="4">
    <location>
        <begin position="166"/>
        <end position="289"/>
    </location>
</feature>
<organism evidence="7 11">
    <name type="scientific">Didymodactylos carnosus</name>
    <dbReference type="NCBI Taxonomy" id="1234261"/>
    <lineage>
        <taxon>Eukaryota</taxon>
        <taxon>Metazoa</taxon>
        <taxon>Spiralia</taxon>
        <taxon>Gnathifera</taxon>
        <taxon>Rotifera</taxon>
        <taxon>Eurotatoria</taxon>
        <taxon>Bdelloidea</taxon>
        <taxon>Philodinida</taxon>
        <taxon>Philodinidae</taxon>
        <taxon>Didymodactylos</taxon>
    </lineage>
</organism>
<comment type="caution">
    <text evidence="7">The sequence shown here is derived from an EMBL/GenBank/DDBJ whole genome shotgun (WGS) entry which is preliminary data.</text>
</comment>
<dbReference type="GO" id="GO:0042393">
    <property type="term" value="F:histone binding"/>
    <property type="evidence" value="ECO:0007669"/>
    <property type="project" value="TreeGrafter"/>
</dbReference>
<dbReference type="SUPFAM" id="SSF52058">
    <property type="entry name" value="L domain-like"/>
    <property type="match status" value="1"/>
</dbReference>
<comment type="similarity">
    <text evidence="3">Belongs to the ANP32 family.</text>
</comment>
<evidence type="ECO:0000256" key="2">
    <source>
        <dbReference type="ARBA" id="ARBA00022737"/>
    </source>
</evidence>
<feature type="compositionally biased region" description="Acidic residues" evidence="4">
    <location>
        <begin position="206"/>
        <end position="241"/>
    </location>
</feature>
<dbReference type="Proteomes" id="UP000677228">
    <property type="component" value="Unassembled WGS sequence"/>
</dbReference>
<dbReference type="EMBL" id="CAJNOK010011607">
    <property type="protein sequence ID" value="CAF1143941.1"/>
    <property type="molecule type" value="Genomic_DNA"/>
</dbReference>
<reference evidence="7" key="1">
    <citation type="submission" date="2021-02" db="EMBL/GenBank/DDBJ databases">
        <authorList>
            <person name="Nowell W R."/>
        </authorList>
    </citation>
    <scope>NUCLEOTIDE SEQUENCE</scope>
</reference>
<keyword evidence="2" id="KW-0677">Repeat</keyword>
<dbReference type="SUPFAM" id="SSF58038">
    <property type="entry name" value="SNARE fusion complex"/>
    <property type="match status" value="1"/>
</dbReference>